<keyword evidence="2" id="KW-1185">Reference proteome</keyword>
<proteinExistence type="predicted"/>
<sequence>MVDNWLPWISASHPHLAEIVLVILDFSGVEMLAHGKPQYVNKLAISMAST</sequence>
<organism evidence="1 2">
    <name type="scientific">Trifolium subterraneum</name>
    <name type="common">Subterranean clover</name>
    <dbReference type="NCBI Taxonomy" id="3900"/>
    <lineage>
        <taxon>Eukaryota</taxon>
        <taxon>Viridiplantae</taxon>
        <taxon>Streptophyta</taxon>
        <taxon>Embryophyta</taxon>
        <taxon>Tracheophyta</taxon>
        <taxon>Spermatophyta</taxon>
        <taxon>Magnoliopsida</taxon>
        <taxon>eudicotyledons</taxon>
        <taxon>Gunneridae</taxon>
        <taxon>Pentapetalae</taxon>
        <taxon>rosids</taxon>
        <taxon>fabids</taxon>
        <taxon>Fabales</taxon>
        <taxon>Fabaceae</taxon>
        <taxon>Papilionoideae</taxon>
        <taxon>50 kb inversion clade</taxon>
        <taxon>NPAAA clade</taxon>
        <taxon>Hologalegina</taxon>
        <taxon>IRL clade</taxon>
        <taxon>Trifolieae</taxon>
        <taxon>Trifolium</taxon>
    </lineage>
</organism>
<gene>
    <name evidence="1" type="ORF">TSUD_92520</name>
</gene>
<dbReference type="EMBL" id="DF974558">
    <property type="protein sequence ID" value="GAU49406.1"/>
    <property type="molecule type" value="Genomic_DNA"/>
</dbReference>
<accession>A0A2Z6P0Z9</accession>
<dbReference type="Proteomes" id="UP000242715">
    <property type="component" value="Unassembled WGS sequence"/>
</dbReference>
<protein>
    <submittedName>
        <fullName evidence="1">Uncharacterized protein</fullName>
    </submittedName>
</protein>
<dbReference type="AlphaFoldDB" id="A0A2Z6P0Z9"/>
<name>A0A2Z6P0Z9_TRISU</name>
<reference evidence="2" key="1">
    <citation type="journal article" date="2017" name="Front. Plant Sci.">
        <title>Climate Clever Clovers: New Paradigm to Reduce the Environmental Footprint of Ruminants by Breeding Low Methanogenic Forages Utilizing Haplotype Variation.</title>
        <authorList>
            <person name="Kaur P."/>
            <person name="Appels R."/>
            <person name="Bayer P.E."/>
            <person name="Keeble-Gagnere G."/>
            <person name="Wang J."/>
            <person name="Hirakawa H."/>
            <person name="Shirasawa K."/>
            <person name="Vercoe P."/>
            <person name="Stefanova K."/>
            <person name="Durmic Z."/>
            <person name="Nichols P."/>
            <person name="Revell C."/>
            <person name="Isobe S.N."/>
            <person name="Edwards D."/>
            <person name="Erskine W."/>
        </authorList>
    </citation>
    <scope>NUCLEOTIDE SEQUENCE [LARGE SCALE GENOMIC DNA]</scope>
    <source>
        <strain evidence="2">cv. Daliak</strain>
    </source>
</reference>
<evidence type="ECO:0000313" key="1">
    <source>
        <dbReference type="EMBL" id="GAU49406.1"/>
    </source>
</evidence>
<evidence type="ECO:0000313" key="2">
    <source>
        <dbReference type="Proteomes" id="UP000242715"/>
    </source>
</evidence>